<feature type="domain" description="RNA polymerase sigma-70 region 2" evidence="5">
    <location>
        <begin position="27"/>
        <end position="91"/>
    </location>
</feature>
<dbReference type="Gene3D" id="1.10.10.10">
    <property type="entry name" value="Winged helix-like DNA-binding domain superfamily/Winged helix DNA-binding domain"/>
    <property type="match status" value="1"/>
</dbReference>
<dbReference type="NCBIfam" id="TIGR02937">
    <property type="entry name" value="sigma70-ECF"/>
    <property type="match status" value="1"/>
</dbReference>
<sequence>MNFKEIENLVIEAKKGDDEALLKLMIQFKPFIFKTAKSFNIKNYDTFDLVQIGYIALINAVDKYKNGSNSFCSYVYASIKNCMRCTARNNKKHKNTLSINAPIKECNSMNDFTELFESNINLEDDFIKKEKALEVQSIISKLDPKDLELIFLVYYNGFSFKEYALKKGLNYFQVIKRKNAIFKYIKNELLKSSDDEIIAEG</sequence>
<keyword evidence="3" id="KW-0238">DNA-binding</keyword>
<dbReference type="Pfam" id="PF04542">
    <property type="entry name" value="Sigma70_r2"/>
    <property type="match status" value="1"/>
</dbReference>
<dbReference type="AlphaFoldDB" id="A0A1D7XP97"/>
<dbReference type="InterPro" id="IPR013325">
    <property type="entry name" value="RNA_pol_sigma_r2"/>
</dbReference>
<dbReference type="GO" id="GO:0016987">
    <property type="term" value="F:sigma factor activity"/>
    <property type="evidence" value="ECO:0007669"/>
    <property type="project" value="UniProtKB-KW"/>
</dbReference>
<name>A0A1D7XP97_9CLOT</name>
<evidence type="ECO:0000313" key="6">
    <source>
        <dbReference type="EMBL" id="AOR25020.1"/>
    </source>
</evidence>
<keyword evidence="4" id="KW-0804">Transcription</keyword>
<dbReference type="Proteomes" id="UP000094652">
    <property type="component" value="Plasmid pCt2"/>
</dbReference>
<dbReference type="KEGG" id="ctae:BGI42_14835"/>
<organism evidence="6 7">
    <name type="scientific">Clostridium taeniosporum</name>
    <dbReference type="NCBI Taxonomy" id="394958"/>
    <lineage>
        <taxon>Bacteria</taxon>
        <taxon>Bacillati</taxon>
        <taxon>Bacillota</taxon>
        <taxon>Clostridia</taxon>
        <taxon>Eubacteriales</taxon>
        <taxon>Clostridiaceae</taxon>
        <taxon>Clostridium</taxon>
    </lineage>
</organism>
<dbReference type="InterPro" id="IPR007627">
    <property type="entry name" value="RNA_pol_sigma70_r2"/>
</dbReference>
<evidence type="ECO:0000259" key="5">
    <source>
        <dbReference type="Pfam" id="PF04542"/>
    </source>
</evidence>
<keyword evidence="2" id="KW-0731">Sigma factor</keyword>
<evidence type="ECO:0000256" key="3">
    <source>
        <dbReference type="ARBA" id="ARBA00023125"/>
    </source>
</evidence>
<evidence type="ECO:0000256" key="2">
    <source>
        <dbReference type="ARBA" id="ARBA00023082"/>
    </source>
</evidence>
<keyword evidence="7" id="KW-1185">Reference proteome</keyword>
<evidence type="ECO:0000256" key="4">
    <source>
        <dbReference type="ARBA" id="ARBA00023163"/>
    </source>
</evidence>
<dbReference type="GO" id="GO:0006352">
    <property type="term" value="P:DNA-templated transcription initiation"/>
    <property type="evidence" value="ECO:0007669"/>
    <property type="project" value="InterPro"/>
</dbReference>
<dbReference type="Gene3D" id="1.10.1740.10">
    <property type="match status" value="1"/>
</dbReference>
<dbReference type="InterPro" id="IPR014284">
    <property type="entry name" value="RNA_pol_sigma-70_dom"/>
</dbReference>
<dbReference type="OrthoDB" id="1954605at2"/>
<dbReference type="RefSeq" id="WP_069681139.1">
    <property type="nucleotide sequence ID" value="NZ_CP017255.2"/>
</dbReference>
<evidence type="ECO:0000256" key="1">
    <source>
        <dbReference type="ARBA" id="ARBA00023015"/>
    </source>
</evidence>
<accession>A0A1D7XP97</accession>
<dbReference type="PANTHER" id="PTHR30385">
    <property type="entry name" value="SIGMA FACTOR F FLAGELLAR"/>
    <property type="match status" value="1"/>
</dbReference>
<gene>
    <name evidence="6" type="ORF">BGI42_14835</name>
</gene>
<proteinExistence type="predicted"/>
<dbReference type="EMBL" id="CP017255">
    <property type="protein sequence ID" value="AOR25020.1"/>
    <property type="molecule type" value="Genomic_DNA"/>
</dbReference>
<dbReference type="GO" id="GO:0003677">
    <property type="term" value="F:DNA binding"/>
    <property type="evidence" value="ECO:0007669"/>
    <property type="project" value="UniProtKB-KW"/>
</dbReference>
<dbReference type="InterPro" id="IPR013324">
    <property type="entry name" value="RNA_pol_sigma_r3/r4-like"/>
</dbReference>
<keyword evidence="6" id="KW-0614">Plasmid</keyword>
<geneLocation type="plasmid" evidence="7">
    <name>pct2</name>
</geneLocation>
<evidence type="ECO:0000313" key="7">
    <source>
        <dbReference type="Proteomes" id="UP000094652"/>
    </source>
</evidence>
<dbReference type="SUPFAM" id="SSF88946">
    <property type="entry name" value="Sigma2 domain of RNA polymerase sigma factors"/>
    <property type="match status" value="1"/>
</dbReference>
<dbReference type="SUPFAM" id="SSF88659">
    <property type="entry name" value="Sigma3 and sigma4 domains of RNA polymerase sigma factors"/>
    <property type="match status" value="1"/>
</dbReference>
<protein>
    <submittedName>
        <fullName evidence="6">Sigma-70 family RNA polymerase sigma factor</fullName>
    </submittedName>
</protein>
<reference evidence="7" key="1">
    <citation type="submission" date="2016-09" db="EMBL/GenBank/DDBJ databases">
        <title>Genomics of Clostridium taeniosporum, an organism which forms endospores with ribbon-like appendages.</title>
        <authorList>
            <person name="Walker J.R."/>
        </authorList>
    </citation>
    <scope>NUCLEOTIDE SEQUENCE [LARGE SCALE GENOMIC DNA]</scope>
    <source>
        <strain evidence="7">1/k</strain>
        <plasmid evidence="7">Plasmid pct2</plasmid>
    </source>
</reference>
<keyword evidence="1" id="KW-0805">Transcription regulation</keyword>
<dbReference type="InterPro" id="IPR036388">
    <property type="entry name" value="WH-like_DNA-bd_sf"/>
</dbReference>